<dbReference type="Pfam" id="PF13350">
    <property type="entry name" value="Y_phosphatase3"/>
    <property type="match status" value="1"/>
</dbReference>
<dbReference type="InterPro" id="IPR029021">
    <property type="entry name" value="Prot-tyrosine_phosphatase-like"/>
</dbReference>
<dbReference type="AlphaFoldDB" id="A0A8T9C2W6"/>
<dbReference type="EMBL" id="QGMK01000857">
    <property type="protein sequence ID" value="TVY76129.1"/>
    <property type="molecule type" value="Genomic_DNA"/>
</dbReference>
<keyword evidence="4" id="KW-1185">Reference proteome</keyword>
<evidence type="ECO:0000256" key="1">
    <source>
        <dbReference type="SAM" id="MobiDB-lite"/>
    </source>
</evidence>
<protein>
    <submittedName>
        <fullName evidence="3">Tyrosine-protein phosphatase</fullName>
    </submittedName>
</protein>
<evidence type="ECO:0000313" key="4">
    <source>
        <dbReference type="Proteomes" id="UP000469558"/>
    </source>
</evidence>
<gene>
    <name evidence="3" type="primary">iphP_0</name>
    <name evidence="3" type="ORF">LSUE1_G004537</name>
</gene>
<proteinExistence type="predicted"/>
<dbReference type="Proteomes" id="UP000469558">
    <property type="component" value="Unassembled WGS sequence"/>
</dbReference>
<dbReference type="SUPFAM" id="SSF52799">
    <property type="entry name" value="(Phosphotyrosine protein) phosphatases II"/>
    <property type="match status" value="1"/>
</dbReference>
<dbReference type="PROSITE" id="PS00383">
    <property type="entry name" value="TYR_PHOSPHATASE_1"/>
    <property type="match status" value="1"/>
</dbReference>
<dbReference type="InterPro" id="IPR016130">
    <property type="entry name" value="Tyr_Pase_AS"/>
</dbReference>
<feature type="domain" description="Tyrosine specific protein phosphatases" evidence="2">
    <location>
        <begin position="174"/>
        <end position="246"/>
    </location>
</feature>
<dbReference type="OrthoDB" id="449382at2759"/>
<dbReference type="Gene3D" id="3.90.190.10">
    <property type="entry name" value="Protein tyrosine phosphatase superfamily"/>
    <property type="match status" value="1"/>
</dbReference>
<name>A0A8T9C2W6_9HELO</name>
<dbReference type="PROSITE" id="PS50056">
    <property type="entry name" value="TYR_PHOSPHATASE_2"/>
    <property type="match status" value="1"/>
</dbReference>
<accession>A0A8T9C2W6</accession>
<dbReference type="GO" id="GO:0004721">
    <property type="term" value="F:phosphoprotein phosphatase activity"/>
    <property type="evidence" value="ECO:0007669"/>
    <property type="project" value="InterPro"/>
</dbReference>
<evidence type="ECO:0000313" key="3">
    <source>
        <dbReference type="EMBL" id="TVY76129.1"/>
    </source>
</evidence>
<reference evidence="3 4" key="1">
    <citation type="submission" date="2018-05" db="EMBL/GenBank/DDBJ databases">
        <title>Genome sequencing and assembly of the regulated plant pathogen Lachnellula willkommii and related sister species for the development of diagnostic species identification markers.</title>
        <authorList>
            <person name="Giroux E."/>
            <person name="Bilodeau G."/>
        </authorList>
    </citation>
    <scope>NUCLEOTIDE SEQUENCE [LARGE SCALE GENOMIC DNA]</scope>
    <source>
        <strain evidence="3 4">CBS 268.59</strain>
    </source>
</reference>
<feature type="non-terminal residue" evidence="3">
    <location>
        <position position="1"/>
    </location>
</feature>
<evidence type="ECO:0000259" key="2">
    <source>
        <dbReference type="PROSITE" id="PS50056"/>
    </source>
</evidence>
<feature type="compositionally biased region" description="Basic and acidic residues" evidence="1">
    <location>
        <begin position="145"/>
        <end position="156"/>
    </location>
</feature>
<dbReference type="PANTHER" id="PTHR31126">
    <property type="entry name" value="TYROSINE-PROTEIN PHOSPHATASE"/>
    <property type="match status" value="1"/>
</dbReference>
<comment type="caution">
    <text evidence="3">The sequence shown here is derived from an EMBL/GenBank/DDBJ whole genome shotgun (WGS) entry which is preliminary data.</text>
</comment>
<organism evidence="3 4">
    <name type="scientific">Lachnellula suecica</name>
    <dbReference type="NCBI Taxonomy" id="602035"/>
    <lineage>
        <taxon>Eukaryota</taxon>
        <taxon>Fungi</taxon>
        <taxon>Dikarya</taxon>
        <taxon>Ascomycota</taxon>
        <taxon>Pezizomycotina</taxon>
        <taxon>Leotiomycetes</taxon>
        <taxon>Helotiales</taxon>
        <taxon>Lachnaceae</taxon>
        <taxon>Lachnellula</taxon>
    </lineage>
</organism>
<dbReference type="InterPro" id="IPR000387">
    <property type="entry name" value="Tyr_Pase_dom"/>
</dbReference>
<feature type="region of interest" description="Disordered" evidence="1">
    <location>
        <begin position="134"/>
        <end position="157"/>
    </location>
</feature>
<dbReference type="PANTHER" id="PTHR31126:SF1">
    <property type="entry name" value="TYROSINE SPECIFIC PROTEIN PHOSPHATASES DOMAIN-CONTAINING PROTEIN"/>
    <property type="match status" value="1"/>
</dbReference>
<sequence>LIPPSYRIETPEIMSADTAPIPDLASLLATPIFEPIPEAEVSVVLNSAPFIPIPQALNLRTISTATLPPNVLFRSGTLSNLPAPVLASLKEKYNITTIFDLRGGKELEKSPSVQIDGIETIWIPSGADFGSQIEGENETAPAGDKYGKPSHRDSVKPAEFATNDGVDGYIKLYSNFLETHKDAYKAVFERLRDGDGGVLFHCTAGKDRTGILSALIMALMGASKDQIAEDYALTRIGIEPFREYLLAALTQQMGKTFAPGKFEEPGMEQLCGVRGPTIVSVLEWMDEKWGKSGKGNYPGVEGYLIEELGFDGKGLEDIKRKLAAGGQ</sequence>
<dbReference type="InterPro" id="IPR026893">
    <property type="entry name" value="Tyr/Ser_Pase_IphP-type"/>
</dbReference>